<feature type="compositionally biased region" description="Basic and acidic residues" evidence="1">
    <location>
        <begin position="29"/>
        <end position="41"/>
    </location>
</feature>
<evidence type="ECO:0000256" key="1">
    <source>
        <dbReference type="SAM" id="MobiDB-lite"/>
    </source>
</evidence>
<feature type="compositionally biased region" description="Low complexity" evidence="1">
    <location>
        <begin position="42"/>
        <end position="52"/>
    </location>
</feature>
<keyword evidence="3" id="KW-1185">Reference proteome</keyword>
<name>A0A6G4XSL9_9ACTN</name>
<dbReference type="PROSITE" id="PS51257">
    <property type="entry name" value="PROKAR_LIPOPROTEIN"/>
    <property type="match status" value="1"/>
</dbReference>
<dbReference type="Proteomes" id="UP000481109">
    <property type="component" value="Unassembled WGS sequence"/>
</dbReference>
<comment type="caution">
    <text evidence="2">The sequence shown here is derived from an EMBL/GenBank/DDBJ whole genome shotgun (WGS) entry which is preliminary data.</text>
</comment>
<evidence type="ECO:0000313" key="3">
    <source>
        <dbReference type="Proteomes" id="UP000481109"/>
    </source>
</evidence>
<gene>
    <name evidence="2" type="ORF">G6045_31770</name>
</gene>
<organism evidence="2 3">
    <name type="scientific">Streptomyces mesophilus</name>
    <dbReference type="NCBI Taxonomy" id="1775132"/>
    <lineage>
        <taxon>Bacteria</taxon>
        <taxon>Bacillati</taxon>
        <taxon>Actinomycetota</taxon>
        <taxon>Actinomycetes</taxon>
        <taxon>Kitasatosporales</taxon>
        <taxon>Streptomycetaceae</taxon>
        <taxon>Streptomyces</taxon>
    </lineage>
</organism>
<dbReference type="InterPro" id="IPR036278">
    <property type="entry name" value="Sialidase_sf"/>
</dbReference>
<reference evidence="2 3" key="1">
    <citation type="submission" date="2020-02" db="EMBL/GenBank/DDBJ databases">
        <title>Whole-genome analyses of novel actinobacteria.</title>
        <authorList>
            <person name="Sahin N."/>
            <person name="Tokatli A."/>
        </authorList>
    </citation>
    <scope>NUCLEOTIDE SEQUENCE [LARGE SCALE GENOMIC DNA]</scope>
    <source>
        <strain evidence="2 3">YC504</strain>
    </source>
</reference>
<feature type="region of interest" description="Disordered" evidence="1">
    <location>
        <begin position="29"/>
        <end position="65"/>
    </location>
</feature>
<evidence type="ECO:0000313" key="2">
    <source>
        <dbReference type="EMBL" id="NGO80203.1"/>
    </source>
</evidence>
<dbReference type="SUPFAM" id="SSF50939">
    <property type="entry name" value="Sialidases"/>
    <property type="match status" value="1"/>
</dbReference>
<dbReference type="RefSeq" id="WP_165335630.1">
    <property type="nucleotide sequence ID" value="NZ_JAAKZW010000199.1"/>
</dbReference>
<proteinExistence type="predicted"/>
<dbReference type="EMBL" id="JAAKZW010000199">
    <property type="protein sequence ID" value="NGO80203.1"/>
    <property type="molecule type" value="Genomic_DNA"/>
</dbReference>
<protein>
    <submittedName>
        <fullName evidence="2">Exo-alpha-sialidase</fullName>
    </submittedName>
</protein>
<dbReference type="InterPro" id="IPR015943">
    <property type="entry name" value="WD40/YVTN_repeat-like_dom_sf"/>
</dbReference>
<dbReference type="AlphaFoldDB" id="A0A6G4XSL9"/>
<sequence>MNGVYVRRVLAALIGALALLLAGCGEAGGRRGGEPGDERAAQSKAAGAASRGAGEGADPPRIPSADGLPGWAHSLGFAADGSGFALLAQCPEGEEEGTGDGCVQRVAVLDKGARQWRVAKASPLANTAPDWGVTADVLVLGPGRALIREGTSMIGDRTWYTADSGRTWRKGTAAVQGTVPSVPAHGRLVSVCSAEDAEGNGCGRARLAVIMPDSGEHRALAQQPPLGGVVDPAGEAAGDLYVQGKAPGSGRPTLAVSPDRGRTWKESPLTGAATSQHGTFTLVSGRAGIFALQRGGLPEGEGVKNGLLTIHKQNASDRTWTRVWSFRPGVEPRSVLGAIAADDNSLTIYGEHGVWTSDTGGRTFHQGEGSTGIAGSAWKTPIGWLWESGTGQGAYRISSDGVHWHAFQLSD</sequence>
<accession>A0A6G4XSL9</accession>
<dbReference type="Gene3D" id="2.130.10.10">
    <property type="entry name" value="YVTN repeat-like/Quinoprotein amine dehydrogenase"/>
    <property type="match status" value="1"/>
</dbReference>